<sequence length="256" mass="29088">MTSSITTKWNAGLYDTKHDFVFKYGEDLVDMLQPQAGERILDLGCGTGHLTNIIAKAGATAIGIDSSIEMIAQAKASYPPIEFLVRNAADFFFDNSFDAIFSNAVLHWVPEKEKAIDCMYRNLKRTGRLVIEMGGKRNVEKILTAFNAALAKHGFAQNATIINNYFPSVDEYSFLLEKRGFKVTYAAHYSRETELKDTNNGIKDWIKMFRNEALKGIPNEVVELILEDTQEALRQTHFRNGKWYADYKRLRIVAIK</sequence>
<dbReference type="PANTHER" id="PTHR43861">
    <property type="entry name" value="TRANS-ACONITATE 2-METHYLTRANSFERASE-RELATED"/>
    <property type="match status" value="1"/>
</dbReference>
<dbReference type="RefSeq" id="WP_379011509.1">
    <property type="nucleotide sequence ID" value="NZ_JBHSDC010000002.1"/>
</dbReference>
<keyword evidence="2" id="KW-0489">Methyltransferase</keyword>
<organism evidence="2 3">
    <name type="scientific">Parasediminibacterium paludis</name>
    <dbReference type="NCBI Taxonomy" id="908966"/>
    <lineage>
        <taxon>Bacteria</taxon>
        <taxon>Pseudomonadati</taxon>
        <taxon>Bacteroidota</taxon>
        <taxon>Chitinophagia</taxon>
        <taxon>Chitinophagales</taxon>
        <taxon>Chitinophagaceae</taxon>
        <taxon>Parasediminibacterium</taxon>
    </lineage>
</organism>
<protein>
    <submittedName>
        <fullName evidence="2">Class I SAM-dependent methyltransferase</fullName>
    </submittedName>
</protein>
<evidence type="ECO:0000313" key="3">
    <source>
        <dbReference type="Proteomes" id="UP001595906"/>
    </source>
</evidence>
<dbReference type="EMBL" id="JBHSDC010000002">
    <property type="protein sequence ID" value="MFC4230384.1"/>
    <property type="molecule type" value="Genomic_DNA"/>
</dbReference>
<name>A0ABV8PTL2_9BACT</name>
<dbReference type="GO" id="GO:0008168">
    <property type="term" value="F:methyltransferase activity"/>
    <property type="evidence" value="ECO:0007669"/>
    <property type="project" value="UniProtKB-KW"/>
</dbReference>
<keyword evidence="3" id="KW-1185">Reference proteome</keyword>
<evidence type="ECO:0000313" key="2">
    <source>
        <dbReference type="EMBL" id="MFC4230384.1"/>
    </source>
</evidence>
<keyword evidence="2" id="KW-0808">Transferase</keyword>
<dbReference type="GO" id="GO:0032259">
    <property type="term" value="P:methylation"/>
    <property type="evidence" value="ECO:0007669"/>
    <property type="project" value="UniProtKB-KW"/>
</dbReference>
<dbReference type="SUPFAM" id="SSF53335">
    <property type="entry name" value="S-adenosyl-L-methionine-dependent methyltransferases"/>
    <property type="match status" value="1"/>
</dbReference>
<dbReference type="InterPro" id="IPR029063">
    <property type="entry name" value="SAM-dependent_MTases_sf"/>
</dbReference>
<dbReference type="CDD" id="cd02440">
    <property type="entry name" value="AdoMet_MTases"/>
    <property type="match status" value="1"/>
</dbReference>
<comment type="caution">
    <text evidence="2">The sequence shown here is derived from an EMBL/GenBank/DDBJ whole genome shotgun (WGS) entry which is preliminary data.</text>
</comment>
<dbReference type="PANTHER" id="PTHR43861:SF1">
    <property type="entry name" value="TRANS-ACONITATE 2-METHYLTRANSFERASE"/>
    <property type="match status" value="1"/>
</dbReference>
<evidence type="ECO:0000259" key="1">
    <source>
        <dbReference type="Pfam" id="PF08241"/>
    </source>
</evidence>
<dbReference type="Pfam" id="PF08241">
    <property type="entry name" value="Methyltransf_11"/>
    <property type="match status" value="1"/>
</dbReference>
<reference evidence="3" key="1">
    <citation type="journal article" date="2019" name="Int. J. Syst. Evol. Microbiol.">
        <title>The Global Catalogue of Microorganisms (GCM) 10K type strain sequencing project: providing services to taxonomists for standard genome sequencing and annotation.</title>
        <authorList>
            <consortium name="The Broad Institute Genomics Platform"/>
            <consortium name="The Broad Institute Genome Sequencing Center for Infectious Disease"/>
            <person name="Wu L."/>
            <person name="Ma J."/>
        </authorList>
    </citation>
    <scope>NUCLEOTIDE SEQUENCE [LARGE SCALE GENOMIC DNA]</scope>
    <source>
        <strain evidence="3">CECT 8010</strain>
    </source>
</reference>
<feature type="domain" description="Methyltransferase type 11" evidence="1">
    <location>
        <begin position="41"/>
        <end position="131"/>
    </location>
</feature>
<accession>A0ABV8PTL2</accession>
<proteinExistence type="predicted"/>
<dbReference type="Proteomes" id="UP001595906">
    <property type="component" value="Unassembled WGS sequence"/>
</dbReference>
<gene>
    <name evidence="2" type="ORF">ACFOW1_00675</name>
</gene>
<dbReference type="InterPro" id="IPR013216">
    <property type="entry name" value="Methyltransf_11"/>
</dbReference>
<dbReference type="Gene3D" id="3.40.50.150">
    <property type="entry name" value="Vaccinia Virus protein VP39"/>
    <property type="match status" value="1"/>
</dbReference>